<comment type="caution">
    <text evidence="2">The sequence shown here is derived from an EMBL/GenBank/DDBJ whole genome shotgun (WGS) entry which is preliminary data.</text>
</comment>
<name>A0AAD7BLP5_9AGAR</name>
<reference evidence="2" key="1">
    <citation type="submission" date="2023-03" db="EMBL/GenBank/DDBJ databases">
        <title>Massive genome expansion in bonnet fungi (Mycena s.s.) driven by repeated elements and novel gene families across ecological guilds.</title>
        <authorList>
            <consortium name="Lawrence Berkeley National Laboratory"/>
            <person name="Harder C.B."/>
            <person name="Miyauchi S."/>
            <person name="Viragh M."/>
            <person name="Kuo A."/>
            <person name="Thoen E."/>
            <person name="Andreopoulos B."/>
            <person name="Lu D."/>
            <person name="Skrede I."/>
            <person name="Drula E."/>
            <person name="Henrissat B."/>
            <person name="Morin E."/>
            <person name="Kohler A."/>
            <person name="Barry K."/>
            <person name="LaButti K."/>
            <person name="Morin E."/>
            <person name="Salamov A."/>
            <person name="Lipzen A."/>
            <person name="Mereny Z."/>
            <person name="Hegedus B."/>
            <person name="Baldrian P."/>
            <person name="Stursova M."/>
            <person name="Weitz H."/>
            <person name="Taylor A."/>
            <person name="Grigoriev I.V."/>
            <person name="Nagy L.G."/>
            <person name="Martin F."/>
            <person name="Kauserud H."/>
        </authorList>
    </citation>
    <scope>NUCLEOTIDE SEQUENCE</scope>
    <source>
        <strain evidence="2">9284</strain>
    </source>
</reference>
<dbReference type="AlphaFoldDB" id="A0AAD7BLP5"/>
<evidence type="ECO:0000256" key="1">
    <source>
        <dbReference type="SAM" id="SignalP"/>
    </source>
</evidence>
<feature type="signal peptide" evidence="1">
    <location>
        <begin position="1"/>
        <end position="20"/>
    </location>
</feature>
<dbReference type="Proteomes" id="UP001221142">
    <property type="component" value="Unassembled WGS sequence"/>
</dbReference>
<evidence type="ECO:0000313" key="3">
    <source>
        <dbReference type="Proteomes" id="UP001221142"/>
    </source>
</evidence>
<protein>
    <submittedName>
        <fullName evidence="2">Uncharacterized protein</fullName>
    </submittedName>
</protein>
<proteinExistence type="predicted"/>
<gene>
    <name evidence="2" type="ORF">FB45DRAFT_1030582</name>
</gene>
<keyword evidence="3" id="KW-1185">Reference proteome</keyword>
<feature type="chain" id="PRO_5041917011" evidence="1">
    <location>
        <begin position="21"/>
        <end position="315"/>
    </location>
</feature>
<keyword evidence="1" id="KW-0732">Signal</keyword>
<evidence type="ECO:0000313" key="2">
    <source>
        <dbReference type="EMBL" id="KAJ7624437.1"/>
    </source>
</evidence>
<dbReference type="EMBL" id="JARKIF010000013">
    <property type="protein sequence ID" value="KAJ7624437.1"/>
    <property type="molecule type" value="Genomic_DNA"/>
</dbReference>
<organism evidence="2 3">
    <name type="scientific">Roridomyces roridus</name>
    <dbReference type="NCBI Taxonomy" id="1738132"/>
    <lineage>
        <taxon>Eukaryota</taxon>
        <taxon>Fungi</taxon>
        <taxon>Dikarya</taxon>
        <taxon>Basidiomycota</taxon>
        <taxon>Agaricomycotina</taxon>
        <taxon>Agaricomycetes</taxon>
        <taxon>Agaricomycetidae</taxon>
        <taxon>Agaricales</taxon>
        <taxon>Marasmiineae</taxon>
        <taxon>Mycenaceae</taxon>
        <taxon>Roridomyces</taxon>
    </lineage>
</organism>
<sequence>MPAHTLKLLVVLSFAWSVLCDDTPSGIGCVDPQGLVDCYNDNLNEANSCGESAVNTCISEDLDPCFEACGTVQLAANIGCWYESCWNQATVIQYLDVTDELVTPGPIPFYPPPADAPGACSCNLATVFEIISNGVDFGDCSPSLVSNFTLFDECQCCTYAAPISRIINTCPAANLSVLQVPDLIETYAQTIQEIGFTSDSCQSALGPNNICESAFNISSGDGPFVNPVAPPLGVPGTQPLSTLGGSVTSLPGSKTITLELFPAFTSTITMASFDARQVAQTDAPRVNGAPGGGSSGAGLFAALAMLAVGRVLWVI</sequence>
<accession>A0AAD7BLP5</accession>